<gene>
    <name evidence="1" type="ORF">MACHINA_131</name>
</gene>
<dbReference type="EMBL" id="KX397370">
    <property type="protein sequence ID" value="ANZ49769.1"/>
    <property type="molecule type" value="Genomic_DNA"/>
</dbReference>
<protein>
    <submittedName>
        <fullName evidence="1">Putative virion structural protein</fullName>
    </submittedName>
</protein>
<proteinExistence type="predicted"/>
<dbReference type="Proteomes" id="UP000229939">
    <property type="component" value="Segment"/>
</dbReference>
<dbReference type="InterPro" id="IPR045405">
    <property type="entry name" value="Peptidase_S80"/>
</dbReference>
<organism evidence="1 2">
    <name type="scientific">Erwinia phage Machina</name>
    <dbReference type="NCBI Taxonomy" id="1883375"/>
    <lineage>
        <taxon>Viruses</taxon>
        <taxon>Duplodnaviria</taxon>
        <taxon>Heunggongvirae</taxon>
        <taxon>Uroviricota</taxon>
        <taxon>Caudoviricetes</taxon>
        <taxon>Chimalliviridae</taxon>
        <taxon>Machinavirus</taxon>
        <taxon>Machinavirus machina</taxon>
    </lineage>
</organism>
<keyword evidence="2" id="KW-1185">Reference proteome</keyword>
<sequence length="158" mass="17888">MTIINQQRGVEILSKGEDTQGAFYTVNLLTTDRMTKDGRQYTGDLKHLSRGIRRMPHVFCELDPYHEYRFTQRHRSEESMISAITTIEMNNVCAAITDIRLNEKAGTLGAVIRPWGPHAANVRDLMEAPNVNVVFGMRAITSADGKIDKIITWDLLPE</sequence>
<evidence type="ECO:0000313" key="1">
    <source>
        <dbReference type="EMBL" id="ANZ49769.1"/>
    </source>
</evidence>
<evidence type="ECO:0000313" key="2">
    <source>
        <dbReference type="Proteomes" id="UP000229939"/>
    </source>
</evidence>
<name>A0A1B2IEU2_9CAUD</name>
<accession>A0A1B2IEU2</accession>
<dbReference type="Pfam" id="PF20034">
    <property type="entry name" value="Peptidase_S80"/>
    <property type="match status" value="1"/>
</dbReference>
<reference evidence="2" key="1">
    <citation type="submission" date="2016-06" db="EMBL/GenBank/DDBJ databases">
        <authorList>
            <person name="Berg J.A."/>
            <person name="Smith H.G."/>
            <person name="Hyde J.R."/>
            <person name="Merrill B.D."/>
            <person name="Sharma R."/>
            <person name="Breakwell D.P."/>
            <person name="Hope S."/>
            <person name="Grose J.H."/>
        </authorList>
    </citation>
    <scope>NUCLEOTIDE SEQUENCE [LARGE SCALE GENOMIC DNA]</scope>
</reference>